<sequence length="321" mass="36137">MAYEFTSFLEKRRQQRRNKKIVRILGFSIVILFAVFFIPGFLRDRPAILGELVKPNVKSTQATPTIESSKNLEQAVSKALIGTQGEYAVYIKNLKTNESFFLNEHQVFESGSLYKLWVMGEAFKQIEEGIIQEDEVLSQDIATLNRKFSIDPELVEQTEGGITLTVAQALNQMITISHNYAALLLTEKLKLSQVKKYLEDNGFKESQVGSETEPPKTTAFDTALFLEKLYRGELGSSESNVKMMELLKNQKLNKKLPKYLPEGTVLAHKTGEIGWFSHDGGIVFQENGDYIIVVLSESSVPAGAEDRIAKISEAAYQYFSQ</sequence>
<comment type="caution">
    <text evidence="3">The sequence shown here is derived from an EMBL/GenBank/DDBJ whole genome shotgun (WGS) entry which is preliminary data.</text>
</comment>
<evidence type="ECO:0000313" key="4">
    <source>
        <dbReference type="Proteomes" id="UP000034492"/>
    </source>
</evidence>
<dbReference type="Gene3D" id="3.40.710.10">
    <property type="entry name" value="DD-peptidase/beta-lactamase superfamily"/>
    <property type="match status" value="1"/>
</dbReference>
<dbReference type="AlphaFoldDB" id="A0A0G0EPQ5"/>
<dbReference type="PANTHER" id="PTHR35333:SF3">
    <property type="entry name" value="BETA-LACTAMASE-TYPE TRANSPEPTIDASE FOLD CONTAINING PROTEIN"/>
    <property type="match status" value="1"/>
</dbReference>
<keyword evidence="1" id="KW-0812">Transmembrane</keyword>
<organism evidence="3 4">
    <name type="scientific">Candidatus Daviesbacteria bacterium GW2011_GWB1_36_5</name>
    <dbReference type="NCBI Taxonomy" id="1618426"/>
    <lineage>
        <taxon>Bacteria</taxon>
        <taxon>Candidatus Daviesiibacteriota</taxon>
    </lineage>
</organism>
<dbReference type="EMBL" id="LBSA01000044">
    <property type="protein sequence ID" value="KKQ07487.1"/>
    <property type="molecule type" value="Genomic_DNA"/>
</dbReference>
<dbReference type="InterPro" id="IPR012338">
    <property type="entry name" value="Beta-lactam/transpept-like"/>
</dbReference>
<keyword evidence="1" id="KW-0472">Membrane</keyword>
<dbReference type="GO" id="GO:0030655">
    <property type="term" value="P:beta-lactam antibiotic catabolic process"/>
    <property type="evidence" value="ECO:0007669"/>
    <property type="project" value="InterPro"/>
</dbReference>
<accession>A0A0G0EPQ5</accession>
<protein>
    <submittedName>
        <fullName evidence="3">Beta-lactamase</fullName>
    </submittedName>
</protein>
<evidence type="ECO:0000313" key="3">
    <source>
        <dbReference type="EMBL" id="KKQ07487.1"/>
    </source>
</evidence>
<dbReference type="GO" id="GO:0008800">
    <property type="term" value="F:beta-lactamase activity"/>
    <property type="evidence" value="ECO:0007669"/>
    <property type="project" value="InterPro"/>
</dbReference>
<evidence type="ECO:0000259" key="2">
    <source>
        <dbReference type="Pfam" id="PF13354"/>
    </source>
</evidence>
<reference evidence="3 4" key="1">
    <citation type="journal article" date="2015" name="Nature">
        <title>rRNA introns, odd ribosomes, and small enigmatic genomes across a large radiation of phyla.</title>
        <authorList>
            <person name="Brown C.T."/>
            <person name="Hug L.A."/>
            <person name="Thomas B.C."/>
            <person name="Sharon I."/>
            <person name="Castelle C.J."/>
            <person name="Singh A."/>
            <person name="Wilkins M.J."/>
            <person name="Williams K.H."/>
            <person name="Banfield J.F."/>
        </authorList>
    </citation>
    <scope>NUCLEOTIDE SEQUENCE [LARGE SCALE GENOMIC DNA]</scope>
</reference>
<dbReference type="Proteomes" id="UP000034492">
    <property type="component" value="Unassembled WGS sequence"/>
</dbReference>
<evidence type="ECO:0000256" key="1">
    <source>
        <dbReference type="SAM" id="Phobius"/>
    </source>
</evidence>
<dbReference type="InterPro" id="IPR045155">
    <property type="entry name" value="Beta-lactam_cat"/>
</dbReference>
<keyword evidence="1" id="KW-1133">Transmembrane helix</keyword>
<dbReference type="Pfam" id="PF13354">
    <property type="entry name" value="Beta-lactamase2"/>
    <property type="match status" value="1"/>
</dbReference>
<feature type="transmembrane region" description="Helical" evidence="1">
    <location>
        <begin position="21"/>
        <end position="42"/>
    </location>
</feature>
<proteinExistence type="predicted"/>
<dbReference type="InterPro" id="IPR000871">
    <property type="entry name" value="Beta-lactam_class-A"/>
</dbReference>
<feature type="domain" description="Beta-lactamase class A catalytic" evidence="2">
    <location>
        <begin position="89"/>
        <end position="295"/>
    </location>
</feature>
<dbReference type="SUPFAM" id="SSF56601">
    <property type="entry name" value="beta-lactamase/transpeptidase-like"/>
    <property type="match status" value="1"/>
</dbReference>
<dbReference type="PANTHER" id="PTHR35333">
    <property type="entry name" value="BETA-LACTAMASE"/>
    <property type="match status" value="1"/>
</dbReference>
<dbReference type="GO" id="GO:0046677">
    <property type="term" value="P:response to antibiotic"/>
    <property type="evidence" value="ECO:0007669"/>
    <property type="project" value="InterPro"/>
</dbReference>
<name>A0A0G0EPQ5_9BACT</name>
<gene>
    <name evidence="3" type="ORF">US19_C0044G0004</name>
</gene>